<organism evidence="4 5">
    <name type="scientific">Hyalella azteca</name>
    <name type="common">Amphipod</name>
    <dbReference type="NCBI Taxonomy" id="294128"/>
    <lineage>
        <taxon>Eukaryota</taxon>
        <taxon>Metazoa</taxon>
        <taxon>Ecdysozoa</taxon>
        <taxon>Arthropoda</taxon>
        <taxon>Crustacea</taxon>
        <taxon>Multicrustacea</taxon>
        <taxon>Malacostraca</taxon>
        <taxon>Eumalacostraca</taxon>
        <taxon>Peracarida</taxon>
        <taxon>Amphipoda</taxon>
        <taxon>Senticaudata</taxon>
        <taxon>Talitrida</taxon>
        <taxon>Talitroidea</taxon>
        <taxon>Hyalellidae</taxon>
        <taxon>Hyalella</taxon>
    </lineage>
</organism>
<dbReference type="Pfam" id="PF03103">
    <property type="entry name" value="DUF243"/>
    <property type="match status" value="1"/>
</dbReference>
<dbReference type="OrthoDB" id="8030796at2759"/>
<keyword evidence="2" id="KW-0732">Signal</keyword>
<feature type="signal peptide" evidence="2">
    <location>
        <begin position="1"/>
        <end position="17"/>
    </location>
</feature>
<sequence length="485" mass="54111">MRTWIFLLALSFAIAAGLPSDQPGISRSRTPRLRPVVHRLYVRKKATPQRRDEGRITERQLQYCGPNEVVGAHGRCERAHITKNVYAFTAPKYRRQVLPAKAPEPKLDLNVVFVKTHPNDVHPKPLVVPAIEQKTVVYVLSKRPTINQQLIQVPEQGPTEPEVFFVNYGSGENPILPGGIDLQTALSQTPSLGHSLSSDAIVLPQQGNFLSQYSQDYSSEDYSQRNSFSKSTVRRGIPSTLYETQPTDQYQSIVSVQQQSPFSTQNQFVTRGVNAFEERNQSTLYFDHHTVPHKTDTLFKASVKQSYENHYGVPWNDFHSRNASHIGTFPKLQNISLPSTPNQYETPSNNLLQDSSTVVQPLQPVELKQQNSLSIEKAKRQGSVASLPYAFKPAYQEVPPRNVSQTRGSFKPSSSLSSGQSPSSVAEDFVPVQGRGQYAPVTSNIQFNGNDGTATLGNQENLPPLIQKLEPAQWDFVPPVKSKIK</sequence>
<dbReference type="AlphaFoldDB" id="A0A8B7PMV2"/>
<accession>A0A8B7PMV2</accession>
<protein>
    <submittedName>
        <fullName evidence="5">Uncharacterized protein LOC108682789</fullName>
    </submittedName>
</protein>
<feature type="region of interest" description="Disordered" evidence="1">
    <location>
        <begin position="398"/>
        <end position="426"/>
    </location>
</feature>
<feature type="compositionally biased region" description="Low complexity" evidence="1">
    <location>
        <begin position="409"/>
        <end position="424"/>
    </location>
</feature>
<dbReference type="GO" id="GO:0062129">
    <property type="term" value="C:chitin-based extracellular matrix"/>
    <property type="evidence" value="ECO:0007669"/>
    <property type="project" value="TreeGrafter"/>
</dbReference>
<proteinExistence type="predicted"/>
<dbReference type="KEGG" id="hazt:108682789"/>
<reference evidence="5" key="1">
    <citation type="submission" date="2025-08" db="UniProtKB">
        <authorList>
            <consortium name="RefSeq"/>
        </authorList>
    </citation>
    <scope>IDENTIFICATION</scope>
    <source>
        <tissue evidence="5">Whole organism</tissue>
    </source>
</reference>
<dbReference type="GO" id="GO:0040003">
    <property type="term" value="P:chitin-based cuticle development"/>
    <property type="evidence" value="ECO:0007669"/>
    <property type="project" value="TreeGrafter"/>
</dbReference>
<dbReference type="SMART" id="SM00690">
    <property type="entry name" value="DM5"/>
    <property type="match status" value="1"/>
</dbReference>
<evidence type="ECO:0000313" key="4">
    <source>
        <dbReference type="Proteomes" id="UP000694843"/>
    </source>
</evidence>
<evidence type="ECO:0000256" key="1">
    <source>
        <dbReference type="SAM" id="MobiDB-lite"/>
    </source>
</evidence>
<dbReference type="RefSeq" id="XP_018027518.1">
    <property type="nucleotide sequence ID" value="XM_018172029.2"/>
</dbReference>
<feature type="domain" description="DUF243" evidence="3">
    <location>
        <begin position="79"/>
        <end position="171"/>
    </location>
</feature>
<evidence type="ECO:0000313" key="5">
    <source>
        <dbReference type="RefSeq" id="XP_018027518.1"/>
    </source>
</evidence>
<evidence type="ECO:0000259" key="3">
    <source>
        <dbReference type="SMART" id="SM00690"/>
    </source>
</evidence>
<dbReference type="GeneID" id="108682789"/>
<keyword evidence="4" id="KW-1185">Reference proteome</keyword>
<evidence type="ECO:0000256" key="2">
    <source>
        <dbReference type="SAM" id="SignalP"/>
    </source>
</evidence>
<feature type="chain" id="PRO_5034511232" evidence="2">
    <location>
        <begin position="18"/>
        <end position="485"/>
    </location>
</feature>
<dbReference type="PANTHER" id="PTHR31927">
    <property type="entry name" value="FI07246P-RELATED-RELATED"/>
    <property type="match status" value="1"/>
</dbReference>
<name>A0A8B7PMV2_HYAAZ</name>
<dbReference type="Proteomes" id="UP000694843">
    <property type="component" value="Unplaced"/>
</dbReference>
<dbReference type="GO" id="GO:0008010">
    <property type="term" value="F:structural constituent of chitin-based larval cuticle"/>
    <property type="evidence" value="ECO:0007669"/>
    <property type="project" value="TreeGrafter"/>
</dbReference>
<gene>
    <name evidence="5" type="primary">LOC108682789</name>
</gene>
<dbReference type="PANTHER" id="PTHR31927:SF2">
    <property type="entry name" value="FI07246P-RELATED"/>
    <property type="match status" value="1"/>
</dbReference>
<dbReference type="InterPro" id="IPR004145">
    <property type="entry name" value="DUF243"/>
</dbReference>